<accession>A0A9X7GUX0</accession>
<gene>
    <name evidence="1" type="ORF">COC69_19090</name>
</gene>
<dbReference type="Proteomes" id="UP000224203">
    <property type="component" value="Unassembled WGS sequence"/>
</dbReference>
<organism evidence="1 2">
    <name type="scientific">Bacillus cereus</name>
    <dbReference type="NCBI Taxonomy" id="1396"/>
    <lineage>
        <taxon>Bacteria</taxon>
        <taxon>Bacillati</taxon>
        <taxon>Bacillota</taxon>
        <taxon>Bacilli</taxon>
        <taxon>Bacillales</taxon>
        <taxon>Bacillaceae</taxon>
        <taxon>Bacillus</taxon>
        <taxon>Bacillus cereus group</taxon>
    </lineage>
</organism>
<protein>
    <submittedName>
        <fullName evidence="1">Uncharacterized protein</fullName>
    </submittedName>
</protein>
<evidence type="ECO:0000313" key="1">
    <source>
        <dbReference type="EMBL" id="PGS77571.1"/>
    </source>
</evidence>
<feature type="non-terminal residue" evidence="1">
    <location>
        <position position="72"/>
    </location>
</feature>
<comment type="caution">
    <text evidence="1">The sequence shown here is derived from an EMBL/GenBank/DDBJ whole genome shotgun (WGS) entry which is preliminary data.</text>
</comment>
<evidence type="ECO:0000313" key="2">
    <source>
        <dbReference type="Proteomes" id="UP000224203"/>
    </source>
</evidence>
<name>A0A9X7GUX0_BACCE</name>
<dbReference type="EMBL" id="NULI01000108">
    <property type="protein sequence ID" value="PGS77571.1"/>
    <property type="molecule type" value="Genomic_DNA"/>
</dbReference>
<proteinExistence type="predicted"/>
<sequence>MNTKKEHLRTVLFLGALYIYEGELPSQNNICTLELSGVCTKREQLNFLMRRVMKNRYLNKRTPVCLEATEKV</sequence>
<dbReference type="AlphaFoldDB" id="A0A9X7GUX0"/>
<reference evidence="1 2" key="1">
    <citation type="submission" date="2017-09" db="EMBL/GenBank/DDBJ databases">
        <title>Large-scale bioinformatics analysis of Bacillus genomes uncovers conserved roles of natural products in bacterial physiology.</title>
        <authorList>
            <consortium name="Agbiome Team Llc"/>
            <person name="Bleich R.M."/>
            <person name="Grubbs K.J."/>
            <person name="Santa Maria K.C."/>
            <person name="Allen S.E."/>
            <person name="Farag S."/>
            <person name="Shank E.A."/>
            <person name="Bowers A."/>
        </authorList>
    </citation>
    <scope>NUCLEOTIDE SEQUENCE [LARGE SCALE GENOMIC DNA]</scope>
    <source>
        <strain evidence="1 2">AFS041711</strain>
    </source>
</reference>